<dbReference type="PANTHER" id="PTHR10083">
    <property type="entry name" value="KUNITZ-TYPE PROTEASE INHIBITOR-RELATED"/>
    <property type="match status" value="1"/>
</dbReference>
<dbReference type="PROSITE" id="PS00280">
    <property type="entry name" value="BPTI_KUNITZ_1"/>
    <property type="match status" value="2"/>
</dbReference>
<dbReference type="PANTHER" id="PTHR10083:SF328">
    <property type="entry name" value="TISSUE FACTOR PATHWAY INHIBITOR"/>
    <property type="match status" value="1"/>
</dbReference>
<evidence type="ECO:0000256" key="2">
    <source>
        <dbReference type="ARBA" id="ARBA00022900"/>
    </source>
</evidence>
<dbReference type="Gene3D" id="4.10.410.10">
    <property type="entry name" value="Pancreatic trypsin inhibitor Kunitz domain"/>
    <property type="match status" value="2"/>
</dbReference>
<dbReference type="GO" id="GO:0005615">
    <property type="term" value="C:extracellular space"/>
    <property type="evidence" value="ECO:0007669"/>
    <property type="project" value="TreeGrafter"/>
</dbReference>
<evidence type="ECO:0000259" key="5">
    <source>
        <dbReference type="PROSITE" id="PS50279"/>
    </source>
</evidence>
<evidence type="ECO:0000256" key="3">
    <source>
        <dbReference type="ARBA" id="ARBA00023157"/>
    </source>
</evidence>
<dbReference type="PRINTS" id="PR00759">
    <property type="entry name" value="BASICPTASE"/>
</dbReference>
<feature type="domain" description="BPTI/Kunitz inhibitor" evidence="5">
    <location>
        <begin position="8"/>
        <end position="58"/>
    </location>
</feature>
<feature type="compositionally biased region" description="Polar residues" evidence="4">
    <location>
        <begin position="413"/>
        <end position="422"/>
    </location>
</feature>
<accession>A0A1I8EMN4</accession>
<evidence type="ECO:0000256" key="1">
    <source>
        <dbReference type="ARBA" id="ARBA00022690"/>
    </source>
</evidence>
<feature type="region of interest" description="Disordered" evidence="4">
    <location>
        <begin position="1037"/>
        <end position="1063"/>
    </location>
</feature>
<feature type="compositionally biased region" description="Low complexity" evidence="4">
    <location>
        <begin position="463"/>
        <end position="477"/>
    </location>
</feature>
<sequence>PTLSTDVCQHPIEVGECSGVFPRFAYDLVANECRPFTYGGCGGNGNNFGSLIECKTKCVQGSDESVQCPTIDVSLCVEPCVLFTNRQGCHECKCPIAHTEIDNEPIEQPPVITSTALSDTTSDELKSLETEQFIENKMEKTRGPMSHSRRTSQINSVTELGEKCTQPMDAGPCKNFIERWFFNINTSLCQSFQYGGCAGNRNHFFSKHECEIHCARFFNGRTGRRRIAAYESVTHTSQFNTLTWSQSTKILNEHEDIVENKQQNILHYSSSNVTPSVITNNSWNIAKVNSQENLSKSNLEDGKHAKVKLEDKLENNASNRMIAIENIAKDSIRKHQQQQLSGHKVDISVTNSNIPEQSIIPDDDDKRIPMKVTKQHSINDKRIDDNWKPIIGNTQNNSTQMINALRSKISQVQEDEMNSQIESTHKDSSSSMMNWNNDDLARQQKQTQVMTVQENDISQIQQQNELSQQQQHNAQMSQHEKVEDITSLKSDLFDSHIAKQMLTDLATTQNSKLSNDEQLINLSQAEISGAQIDQTMMIDHENKLEKGKQNIATNEALINNDAFDKSVNDDYRISTDQNDDGRLILDEVIRSSKFISPKFEAKNEIHTQLNNVNDYWMKSKQLTDTITTNDSIVGHANSQSVVGARARGTHLKHANTEQMISSSSEEFSHDSSISMHTNIPEHKDQKLIASNTDNEMTLSATLNNIDTITNSINDINDNAISITQERSNEELDMDSNDFKIIDKIDSTSFIHDSLTNIIPITTVSSNLPVMENIASSSFAILNSSTTFNNNHSILLSVITTVPAFIDETPTFSNMITKTSSTPSQMIISESTTIASNRIEGSFESSISLQPQILSQPIPSDKSWLYDSLQSIINSQILSEQQEELSEKKLSFGSFNTSGVATFSTTTSNNNNNNNSNNNSNNNNNNDNNSFSIRTTIMNPSRKLSMQANNSSILSISTQKLSPNIFDTTVSNVEQQTKKQSNKESDEDHYFNVDSSIFMNASNFQNHSPIKLSHNRIENNGISTMIEQLNFPLNETKETKKERNEGKIGTMNLSPSSTTKSDNNISVKNATINSGNTTIHPFVSAIQELSEEIIASAAEKINSNSQSNIQLNQKHSVNTVEDYKLHSLKHQQSQQSLPENHNEITGEQFTVAHAAQFLIGQLSNKVKLMKY</sequence>
<feature type="region of interest" description="Disordered" evidence="4">
    <location>
        <begin position="413"/>
        <end position="435"/>
    </location>
</feature>
<name>A0A1I8EMN4_WUCBA</name>
<dbReference type="InterPro" id="IPR050098">
    <property type="entry name" value="TFPI/VKTCI-like"/>
</dbReference>
<dbReference type="InterPro" id="IPR002223">
    <property type="entry name" value="Kunitz_BPTI"/>
</dbReference>
<feature type="region of interest" description="Disordered" evidence="4">
    <location>
        <begin position="902"/>
        <end position="931"/>
    </location>
</feature>
<feature type="compositionally biased region" description="Low complexity" evidence="4">
    <location>
        <begin position="907"/>
        <end position="929"/>
    </location>
</feature>
<evidence type="ECO:0000256" key="4">
    <source>
        <dbReference type="SAM" id="MobiDB-lite"/>
    </source>
</evidence>
<keyword evidence="1" id="KW-0646">Protease inhibitor</keyword>
<organism evidence="6">
    <name type="scientific">Wuchereria bancrofti</name>
    <dbReference type="NCBI Taxonomy" id="6293"/>
    <lineage>
        <taxon>Eukaryota</taxon>
        <taxon>Metazoa</taxon>
        <taxon>Ecdysozoa</taxon>
        <taxon>Nematoda</taxon>
        <taxon>Chromadorea</taxon>
        <taxon>Rhabditida</taxon>
        <taxon>Spirurina</taxon>
        <taxon>Spiruromorpha</taxon>
        <taxon>Filarioidea</taxon>
        <taxon>Onchocercidae</taxon>
        <taxon>Wuchereria</taxon>
    </lineage>
</organism>
<keyword evidence="2" id="KW-0722">Serine protease inhibitor</keyword>
<dbReference type="SUPFAM" id="SSF57362">
    <property type="entry name" value="BPTI-like"/>
    <property type="match status" value="2"/>
</dbReference>
<evidence type="ECO:0000313" key="6">
    <source>
        <dbReference type="WBParaSite" id="maker-PairedContig_2972-snap-gene-0.3-mRNA-1"/>
    </source>
</evidence>
<reference evidence="6" key="1">
    <citation type="submission" date="2016-11" db="UniProtKB">
        <authorList>
            <consortium name="WormBaseParasite"/>
        </authorList>
    </citation>
    <scope>IDENTIFICATION</scope>
    <source>
        <strain evidence="6">pt0022</strain>
    </source>
</reference>
<dbReference type="InterPro" id="IPR020901">
    <property type="entry name" value="Prtase_inh_Kunz-CS"/>
</dbReference>
<dbReference type="STRING" id="6293.A0A1I8EMN4"/>
<dbReference type="Pfam" id="PF00014">
    <property type="entry name" value="Kunitz_BPTI"/>
    <property type="match status" value="2"/>
</dbReference>
<protein>
    <recommendedName>
        <fullName evidence="5">BPTI/Kunitz inhibitor domain-containing protein</fullName>
    </recommendedName>
</protein>
<dbReference type="CDD" id="cd00109">
    <property type="entry name" value="Kunitz-type"/>
    <property type="match status" value="1"/>
</dbReference>
<feature type="region of interest" description="Disordered" evidence="4">
    <location>
        <begin position="463"/>
        <end position="482"/>
    </location>
</feature>
<dbReference type="GO" id="GO:0004867">
    <property type="term" value="F:serine-type endopeptidase inhibitor activity"/>
    <property type="evidence" value="ECO:0007669"/>
    <property type="project" value="UniProtKB-KW"/>
</dbReference>
<feature type="domain" description="BPTI/Kunitz inhibitor" evidence="5">
    <location>
        <begin position="164"/>
        <end position="214"/>
    </location>
</feature>
<dbReference type="PROSITE" id="PS50279">
    <property type="entry name" value="BPTI_KUNITZ_2"/>
    <property type="match status" value="2"/>
</dbReference>
<dbReference type="AlphaFoldDB" id="A0A1I8EMN4"/>
<feature type="compositionally biased region" description="Polar residues" evidence="4">
    <location>
        <begin position="1050"/>
        <end position="1063"/>
    </location>
</feature>
<dbReference type="WBParaSite" id="maker-PairedContig_2972-snap-gene-0.3-mRNA-1">
    <property type="protein sequence ID" value="maker-PairedContig_2972-snap-gene-0.3-mRNA-1"/>
    <property type="gene ID" value="maker-PairedContig_2972-snap-gene-0.3"/>
</dbReference>
<proteinExistence type="predicted"/>
<dbReference type="SMART" id="SM00131">
    <property type="entry name" value="KU"/>
    <property type="match status" value="2"/>
</dbReference>
<dbReference type="InterPro" id="IPR036880">
    <property type="entry name" value="Kunitz_BPTI_sf"/>
</dbReference>
<keyword evidence="3" id="KW-1015">Disulfide bond</keyword>